<dbReference type="EMBL" id="MTYJ01000060">
    <property type="protein sequence ID" value="OQV17525.1"/>
    <property type="molecule type" value="Genomic_DNA"/>
</dbReference>
<dbReference type="InterPro" id="IPR017907">
    <property type="entry name" value="Znf_RING_CS"/>
</dbReference>
<keyword evidence="9" id="KW-0862">Zinc</keyword>
<comment type="caution">
    <text evidence="15">The sequence shown here is derived from an EMBL/GenBank/DDBJ whole genome shotgun (WGS) entry which is preliminary data.</text>
</comment>
<dbReference type="OrthoDB" id="302966at2759"/>
<dbReference type="InterPro" id="IPR018957">
    <property type="entry name" value="Znf_C3HC4_RING-type"/>
</dbReference>
<feature type="region of interest" description="Disordered" evidence="12">
    <location>
        <begin position="1"/>
        <end position="38"/>
    </location>
</feature>
<keyword evidence="13" id="KW-1133">Transmembrane helix</keyword>
<evidence type="ECO:0000256" key="5">
    <source>
        <dbReference type="ARBA" id="ARBA00022679"/>
    </source>
</evidence>
<evidence type="ECO:0000256" key="11">
    <source>
        <dbReference type="PROSITE-ProRule" id="PRU00175"/>
    </source>
</evidence>
<evidence type="ECO:0000256" key="10">
    <source>
        <dbReference type="ARBA" id="ARBA00023136"/>
    </source>
</evidence>
<dbReference type="InterPro" id="IPR045103">
    <property type="entry name" value="RNF5/RNF185-like"/>
</dbReference>
<name>A0A1W0WQP3_HYPEX</name>
<dbReference type="GO" id="GO:0008270">
    <property type="term" value="F:zinc ion binding"/>
    <property type="evidence" value="ECO:0007669"/>
    <property type="project" value="UniProtKB-KW"/>
</dbReference>
<evidence type="ECO:0000256" key="6">
    <source>
        <dbReference type="ARBA" id="ARBA00022723"/>
    </source>
</evidence>
<dbReference type="GO" id="GO:0006511">
    <property type="term" value="P:ubiquitin-dependent protein catabolic process"/>
    <property type="evidence" value="ECO:0007669"/>
    <property type="project" value="InterPro"/>
</dbReference>
<protein>
    <recommendedName>
        <fullName evidence="4">RING-type E3 ubiquitin transferase</fullName>
        <ecNumber evidence="4">2.3.2.27</ecNumber>
    </recommendedName>
</protein>
<dbReference type="Pfam" id="PF00097">
    <property type="entry name" value="zf-C3HC4"/>
    <property type="match status" value="1"/>
</dbReference>
<dbReference type="GO" id="GO:0016567">
    <property type="term" value="P:protein ubiquitination"/>
    <property type="evidence" value="ECO:0007669"/>
    <property type="project" value="UniProtKB-UniPathway"/>
</dbReference>
<feature type="transmembrane region" description="Helical" evidence="13">
    <location>
        <begin position="185"/>
        <end position="203"/>
    </location>
</feature>
<dbReference type="Proteomes" id="UP000192578">
    <property type="component" value="Unassembled WGS sequence"/>
</dbReference>
<dbReference type="InterPro" id="IPR013083">
    <property type="entry name" value="Znf_RING/FYVE/PHD"/>
</dbReference>
<evidence type="ECO:0000256" key="9">
    <source>
        <dbReference type="ARBA" id="ARBA00022833"/>
    </source>
</evidence>
<proteinExistence type="predicted"/>
<dbReference type="GO" id="GO:0061630">
    <property type="term" value="F:ubiquitin protein ligase activity"/>
    <property type="evidence" value="ECO:0007669"/>
    <property type="project" value="UniProtKB-EC"/>
</dbReference>
<dbReference type="AlphaFoldDB" id="A0A1W0WQP3"/>
<feature type="compositionally biased region" description="Polar residues" evidence="12">
    <location>
        <begin position="7"/>
        <end position="18"/>
    </location>
</feature>
<evidence type="ECO:0000313" key="16">
    <source>
        <dbReference type="Proteomes" id="UP000192578"/>
    </source>
</evidence>
<keyword evidence="10 13" id="KW-0472">Membrane</keyword>
<evidence type="ECO:0000256" key="1">
    <source>
        <dbReference type="ARBA" id="ARBA00000900"/>
    </source>
</evidence>
<keyword evidence="6" id="KW-0479">Metal-binding</keyword>
<comment type="subcellular location">
    <subcellularLocation>
        <location evidence="2">Endomembrane system</location>
    </subcellularLocation>
</comment>
<gene>
    <name evidence="15" type="ORF">BV898_08457</name>
</gene>
<accession>A0A1W0WQP3</accession>
<dbReference type="SUPFAM" id="SSF57850">
    <property type="entry name" value="RING/U-box"/>
    <property type="match status" value="1"/>
</dbReference>
<evidence type="ECO:0000313" key="15">
    <source>
        <dbReference type="EMBL" id="OQV17525.1"/>
    </source>
</evidence>
<feature type="domain" description="RING-type" evidence="14">
    <location>
        <begin position="46"/>
        <end position="88"/>
    </location>
</feature>
<dbReference type="Gene3D" id="3.30.40.10">
    <property type="entry name" value="Zinc/RING finger domain, C3HC4 (zinc finger)"/>
    <property type="match status" value="1"/>
</dbReference>
<reference evidence="16" key="1">
    <citation type="submission" date="2017-01" db="EMBL/GenBank/DDBJ databases">
        <title>Comparative genomics of anhydrobiosis in the tardigrade Hypsibius dujardini.</title>
        <authorList>
            <person name="Yoshida Y."/>
            <person name="Koutsovoulos G."/>
            <person name="Laetsch D."/>
            <person name="Stevens L."/>
            <person name="Kumar S."/>
            <person name="Horikawa D."/>
            <person name="Ishino K."/>
            <person name="Komine S."/>
            <person name="Tomita M."/>
            <person name="Blaxter M."/>
            <person name="Arakawa K."/>
        </authorList>
    </citation>
    <scope>NUCLEOTIDE SEQUENCE [LARGE SCALE GENOMIC DNA]</scope>
    <source>
        <strain evidence="16">Z151</strain>
    </source>
</reference>
<dbReference type="GO" id="GO:0005783">
    <property type="term" value="C:endoplasmic reticulum"/>
    <property type="evidence" value="ECO:0007669"/>
    <property type="project" value="InterPro"/>
</dbReference>
<dbReference type="UniPathway" id="UPA00143"/>
<evidence type="ECO:0000256" key="8">
    <source>
        <dbReference type="ARBA" id="ARBA00022786"/>
    </source>
</evidence>
<evidence type="ECO:0000256" key="7">
    <source>
        <dbReference type="ARBA" id="ARBA00022771"/>
    </source>
</evidence>
<dbReference type="PROSITE" id="PS00518">
    <property type="entry name" value="ZF_RING_1"/>
    <property type="match status" value="1"/>
</dbReference>
<evidence type="ECO:0000256" key="3">
    <source>
        <dbReference type="ARBA" id="ARBA00004906"/>
    </source>
</evidence>
<keyword evidence="7 11" id="KW-0863">Zinc-finger</keyword>
<keyword evidence="5" id="KW-0808">Transferase</keyword>
<comment type="pathway">
    <text evidence="3">Protein modification; protein ubiquitination.</text>
</comment>
<keyword evidence="8" id="KW-0833">Ubl conjugation pathway</keyword>
<organism evidence="15 16">
    <name type="scientific">Hypsibius exemplaris</name>
    <name type="common">Freshwater tardigrade</name>
    <dbReference type="NCBI Taxonomy" id="2072580"/>
    <lineage>
        <taxon>Eukaryota</taxon>
        <taxon>Metazoa</taxon>
        <taxon>Ecdysozoa</taxon>
        <taxon>Tardigrada</taxon>
        <taxon>Eutardigrada</taxon>
        <taxon>Parachela</taxon>
        <taxon>Hypsibioidea</taxon>
        <taxon>Hypsibiidae</taxon>
        <taxon>Hypsibius</taxon>
    </lineage>
</organism>
<dbReference type="EC" id="2.3.2.27" evidence="4"/>
<comment type="catalytic activity">
    <reaction evidence="1">
        <text>S-ubiquitinyl-[E2 ubiquitin-conjugating enzyme]-L-cysteine + [acceptor protein]-L-lysine = [E2 ubiquitin-conjugating enzyme]-L-cysteine + N(6)-ubiquitinyl-[acceptor protein]-L-lysine.</text>
        <dbReference type="EC" id="2.3.2.27"/>
    </reaction>
</comment>
<sequence length="204" mass="22009">MVLESVNLPSTSKDNSSTDPDRKKTDPPASGSDQPDKGDVENVFECNICLGSPNDPVISLCGHLFCWPCLHEWLEMKPVGTQTCPVCKAAIDREKVIPLFGRNSKGEDPRNKAVPPRPHAHRTEHTGPGPYHNPLFEGANFLPFGTLGGPGGGFHMTIGIGASPFHALGAMLGFTNFAGQVPPGLPSQIFLGIAMMMIFWLIFF</sequence>
<evidence type="ECO:0000259" key="14">
    <source>
        <dbReference type="PROSITE" id="PS50089"/>
    </source>
</evidence>
<dbReference type="InterPro" id="IPR001841">
    <property type="entry name" value="Znf_RING"/>
</dbReference>
<dbReference type="SMART" id="SM00184">
    <property type="entry name" value="RING"/>
    <property type="match status" value="1"/>
</dbReference>
<keyword evidence="16" id="KW-1185">Reference proteome</keyword>
<keyword evidence="13" id="KW-0812">Transmembrane</keyword>
<dbReference type="PANTHER" id="PTHR12313">
    <property type="entry name" value="E3 UBIQUITIN-PROTEIN LIGASE RNF5-RELATED"/>
    <property type="match status" value="1"/>
</dbReference>
<dbReference type="PROSITE" id="PS50089">
    <property type="entry name" value="ZF_RING_2"/>
    <property type="match status" value="1"/>
</dbReference>
<evidence type="ECO:0000256" key="12">
    <source>
        <dbReference type="SAM" id="MobiDB-lite"/>
    </source>
</evidence>
<evidence type="ECO:0000256" key="13">
    <source>
        <dbReference type="SAM" id="Phobius"/>
    </source>
</evidence>
<feature type="region of interest" description="Disordered" evidence="12">
    <location>
        <begin position="101"/>
        <end position="129"/>
    </location>
</feature>
<evidence type="ECO:0000256" key="4">
    <source>
        <dbReference type="ARBA" id="ARBA00012483"/>
    </source>
</evidence>
<evidence type="ECO:0000256" key="2">
    <source>
        <dbReference type="ARBA" id="ARBA00004308"/>
    </source>
</evidence>